<evidence type="ECO:0000313" key="1">
    <source>
        <dbReference type="EMBL" id="MEQ3554997.1"/>
    </source>
</evidence>
<organism evidence="1 2">
    <name type="scientific">Pseudonocardia nematodicida</name>
    <dbReference type="NCBI Taxonomy" id="1206997"/>
    <lineage>
        <taxon>Bacteria</taxon>
        <taxon>Bacillati</taxon>
        <taxon>Actinomycetota</taxon>
        <taxon>Actinomycetes</taxon>
        <taxon>Pseudonocardiales</taxon>
        <taxon>Pseudonocardiaceae</taxon>
        <taxon>Pseudonocardia</taxon>
    </lineage>
</organism>
<dbReference type="RefSeq" id="WP_349302068.1">
    <property type="nucleotide sequence ID" value="NZ_JBEDNQ010000020.1"/>
</dbReference>
<name>A0ABV1KKL1_9PSEU</name>
<protein>
    <submittedName>
        <fullName evidence="1">Uncharacterized protein</fullName>
    </submittedName>
</protein>
<dbReference type="EMBL" id="JBEDNQ010000020">
    <property type="protein sequence ID" value="MEQ3554997.1"/>
    <property type="molecule type" value="Genomic_DNA"/>
</dbReference>
<evidence type="ECO:0000313" key="2">
    <source>
        <dbReference type="Proteomes" id="UP001494902"/>
    </source>
</evidence>
<keyword evidence="2" id="KW-1185">Reference proteome</keyword>
<proteinExistence type="predicted"/>
<reference evidence="1 2" key="1">
    <citation type="submission" date="2024-03" db="EMBL/GenBank/DDBJ databases">
        <title>Draft genome sequence of Pseudonocardia nematodicida JCM 31783.</title>
        <authorList>
            <person name="Butdee W."/>
            <person name="Duangmal K."/>
        </authorList>
    </citation>
    <scope>NUCLEOTIDE SEQUENCE [LARGE SCALE GENOMIC DNA]</scope>
    <source>
        <strain evidence="1 2">JCM 31783</strain>
    </source>
</reference>
<comment type="caution">
    <text evidence="1">The sequence shown here is derived from an EMBL/GenBank/DDBJ whole genome shotgun (WGS) entry which is preliminary data.</text>
</comment>
<sequence length="52" mass="5695">MTTPTPTGDLVDRLPVRLRYATADLPERARAETSGSPLMLFLAAVRRRAVIA</sequence>
<gene>
    <name evidence="1" type="ORF">WIS52_31420</name>
</gene>
<accession>A0ABV1KKL1</accession>
<dbReference type="Proteomes" id="UP001494902">
    <property type="component" value="Unassembled WGS sequence"/>
</dbReference>